<dbReference type="InterPro" id="IPR025202">
    <property type="entry name" value="PLD-like_dom"/>
</dbReference>
<dbReference type="EMBL" id="CP120678">
    <property type="protein sequence ID" value="WIW69850.1"/>
    <property type="molecule type" value="Genomic_DNA"/>
</dbReference>
<dbReference type="RefSeq" id="WP_147669833.1">
    <property type="nucleotide sequence ID" value="NZ_CP120678.1"/>
</dbReference>
<organism evidence="3 4">
    <name type="scientific">Selenobaculum gibii</name>
    <dbReference type="NCBI Taxonomy" id="3054208"/>
    <lineage>
        <taxon>Bacteria</taxon>
        <taxon>Bacillati</taxon>
        <taxon>Bacillota</taxon>
        <taxon>Negativicutes</taxon>
        <taxon>Selenomonadales</taxon>
        <taxon>Selenomonadaceae</taxon>
        <taxon>Selenobaculum</taxon>
    </lineage>
</organism>
<dbReference type="Gene3D" id="3.30.870.10">
    <property type="entry name" value="Endonuclease Chain A"/>
    <property type="match status" value="1"/>
</dbReference>
<proteinExistence type="predicted"/>
<accession>A0A9Y2AE31</accession>
<feature type="coiled-coil region" evidence="1">
    <location>
        <begin position="278"/>
        <end position="341"/>
    </location>
</feature>
<dbReference type="Proteomes" id="UP001243623">
    <property type="component" value="Chromosome"/>
</dbReference>
<feature type="domain" description="Phospholipase D-like" evidence="2">
    <location>
        <begin position="351"/>
        <end position="451"/>
    </location>
</feature>
<reference evidence="3" key="1">
    <citation type="submission" date="2023-03" db="EMBL/GenBank/DDBJ databases">
        <title>Selenobaculum gbiensis gen. nov. sp. nov., a new bacterium isolated from the gut microbiota of IBD patient.</title>
        <authorList>
            <person name="Yeo S."/>
            <person name="Park H."/>
            <person name="Huh C.S."/>
        </authorList>
    </citation>
    <scope>NUCLEOTIDE SEQUENCE</scope>
    <source>
        <strain evidence="3">ICN-92133</strain>
    </source>
</reference>
<dbReference type="SUPFAM" id="SSF56024">
    <property type="entry name" value="Phospholipase D/nuclease"/>
    <property type="match status" value="1"/>
</dbReference>
<evidence type="ECO:0000259" key="2">
    <source>
        <dbReference type="Pfam" id="PF13091"/>
    </source>
</evidence>
<evidence type="ECO:0000313" key="3">
    <source>
        <dbReference type="EMBL" id="WIW69850.1"/>
    </source>
</evidence>
<protein>
    <submittedName>
        <fullName evidence="3">Phospholipase D-like domain-containing protein</fullName>
    </submittedName>
</protein>
<keyword evidence="1" id="KW-0175">Coiled coil</keyword>
<evidence type="ECO:0000313" key="4">
    <source>
        <dbReference type="Proteomes" id="UP001243623"/>
    </source>
</evidence>
<dbReference type="KEGG" id="sgbi:P3F81_07950"/>
<keyword evidence="4" id="KW-1185">Reference proteome</keyword>
<evidence type="ECO:0000256" key="1">
    <source>
        <dbReference type="SAM" id="Coils"/>
    </source>
</evidence>
<name>A0A9Y2AE31_9FIRM</name>
<dbReference type="Pfam" id="PF13091">
    <property type="entry name" value="PLDc_2"/>
    <property type="match status" value="1"/>
</dbReference>
<sequence>MIIEELAKKNAHAIPNAQIVKYYEAAIPQFCMELILTMQKKKNLSVLQEFILKFVNEDMESIDIISKFLGVNKSTVHSAIADLQATELVTVDIFNSKVKMNDKGKEALKEAALIIPEDVEYKVYMDGFTGKVYLDSKRKYRKKEIKDFDLVSIIPNIERPELTDLSFENVKIAINRFKNDNVFAKDKLEGDLISIPEMEKVYVEYNKVSVLVYMNKRTEDIELRIFDKHTRCQEYENILLHMYNNDTRIFEFDRKNNFDEIEDCPLLNLLPNEVIQGAKEFTQKSKEFEKQITQLQTQLTIIKEQTEDGFEEDEETATQQIRFLEKKIKEMENERKGADRILFTYDHRPLLIQALKEAKSSVLIISPWIKSGGLDNEVLDLIDQATKRNTRVIIGYGISKKEDSDRWIIDKLNDIKSRKYGKNLELIALNNTHEKVLIMDSEFMVITSFNWLSFKGDPQRGFRQETGYYTESAQCIAEMKKNLSHSQRLNIEL</sequence>
<gene>
    <name evidence="3" type="ORF">P3F81_07950</name>
</gene>
<dbReference type="AlphaFoldDB" id="A0A9Y2AE31"/>